<dbReference type="EMBL" id="FQUM01000001">
    <property type="protein sequence ID" value="SHE35266.1"/>
    <property type="molecule type" value="Genomic_DNA"/>
</dbReference>
<dbReference type="OrthoDB" id="9779730at2"/>
<dbReference type="PANTHER" id="PTHR10584:SF166">
    <property type="entry name" value="RIBOKINASE"/>
    <property type="match status" value="1"/>
</dbReference>
<proteinExistence type="predicted"/>
<feature type="domain" description="Carbohydrate kinase PfkB" evidence="3">
    <location>
        <begin position="80"/>
        <end position="371"/>
    </location>
</feature>
<evidence type="ECO:0000313" key="4">
    <source>
        <dbReference type="EMBL" id="SHE35266.1"/>
    </source>
</evidence>
<keyword evidence="5" id="KW-1185">Reference proteome</keyword>
<protein>
    <submittedName>
        <fullName evidence="4">Sugar or nucleoside kinase, ribokinase family</fullName>
    </submittedName>
</protein>
<dbReference type="InterPro" id="IPR011611">
    <property type="entry name" value="PfkB_dom"/>
</dbReference>
<evidence type="ECO:0000313" key="5">
    <source>
        <dbReference type="Proteomes" id="UP000184164"/>
    </source>
</evidence>
<keyword evidence="1" id="KW-0808">Transferase</keyword>
<dbReference type="Gene3D" id="3.40.1190.20">
    <property type="match status" value="1"/>
</dbReference>
<dbReference type="InterPro" id="IPR029056">
    <property type="entry name" value="Ribokinase-like"/>
</dbReference>
<dbReference type="RefSeq" id="WP_072997993.1">
    <property type="nucleotide sequence ID" value="NZ_FQUM01000001.1"/>
</dbReference>
<sequence>MSNNNKKVIISGTGCALGDIIYTGIRFDSHEFKKYLSQKDGDGGILPGKLVFKECLEKFSGKPFSEILTQIVGDMEPDAFNPGGPGLVPLVHASQVLDGDSFETRFYGIAGNDKISEMIFQAIEGLPFDTSNYNTEEGGETPSTHVFSDPTYNGGQGERSFVNSLGTASVFTEKMLGKGFFEADIVCLGGTALVPQLHDNLGTVLGKARENGCVTVVNTVYDFLSEMECPGRPWPLVPKDAYRDIDLLIMDMEEALRISGQNTKEKAIRYFAGSGARSFIITDGVSDIAVCSKGGIFLPTNGTVGMPVSKKAGEIFSAIPARERDTTGCGDNFVGGAVASVAMQLGENKKGRLDLIKAAGWGIVSGGFACSYKGGVYHEAAPGGKRSLLEGLYHEYKKQAGLK</sequence>
<dbReference type="AlphaFoldDB" id="A0A1M4SSV4"/>
<dbReference type="STRING" id="1484053.SAMN05444274_101135"/>
<gene>
    <name evidence="4" type="ORF">SAMN05444274_101135</name>
</gene>
<accession>A0A1M4SSV4</accession>
<dbReference type="GO" id="GO:0016301">
    <property type="term" value="F:kinase activity"/>
    <property type="evidence" value="ECO:0007669"/>
    <property type="project" value="UniProtKB-KW"/>
</dbReference>
<evidence type="ECO:0000259" key="3">
    <source>
        <dbReference type="Pfam" id="PF00294"/>
    </source>
</evidence>
<dbReference type="Proteomes" id="UP000184164">
    <property type="component" value="Unassembled WGS sequence"/>
</dbReference>
<evidence type="ECO:0000256" key="1">
    <source>
        <dbReference type="ARBA" id="ARBA00022679"/>
    </source>
</evidence>
<dbReference type="SUPFAM" id="SSF53613">
    <property type="entry name" value="Ribokinase-like"/>
    <property type="match status" value="1"/>
</dbReference>
<dbReference type="Pfam" id="PF00294">
    <property type="entry name" value="PfkB"/>
    <property type="match status" value="1"/>
</dbReference>
<name>A0A1M4SSV4_9BACT</name>
<organism evidence="4 5">
    <name type="scientific">Mariniphaga anaerophila</name>
    <dbReference type="NCBI Taxonomy" id="1484053"/>
    <lineage>
        <taxon>Bacteria</taxon>
        <taxon>Pseudomonadati</taxon>
        <taxon>Bacteroidota</taxon>
        <taxon>Bacteroidia</taxon>
        <taxon>Marinilabiliales</taxon>
        <taxon>Prolixibacteraceae</taxon>
        <taxon>Mariniphaga</taxon>
    </lineage>
</organism>
<dbReference type="PANTHER" id="PTHR10584">
    <property type="entry name" value="SUGAR KINASE"/>
    <property type="match status" value="1"/>
</dbReference>
<reference evidence="4 5" key="1">
    <citation type="submission" date="2016-11" db="EMBL/GenBank/DDBJ databases">
        <authorList>
            <person name="Jaros S."/>
            <person name="Januszkiewicz K."/>
            <person name="Wedrychowicz H."/>
        </authorList>
    </citation>
    <scope>NUCLEOTIDE SEQUENCE [LARGE SCALE GENOMIC DNA]</scope>
    <source>
        <strain evidence="4 5">DSM 26910</strain>
    </source>
</reference>
<keyword evidence="2 4" id="KW-0418">Kinase</keyword>
<evidence type="ECO:0000256" key="2">
    <source>
        <dbReference type="ARBA" id="ARBA00022777"/>
    </source>
</evidence>